<dbReference type="Proteomes" id="UP000296049">
    <property type="component" value="Unassembled WGS sequence"/>
</dbReference>
<organism evidence="1 2">
    <name type="scientific">Anas platyrhynchos</name>
    <name type="common">Mallard</name>
    <name type="synonym">Anas boschas</name>
    <dbReference type="NCBI Taxonomy" id="8839"/>
    <lineage>
        <taxon>Eukaryota</taxon>
        <taxon>Metazoa</taxon>
        <taxon>Chordata</taxon>
        <taxon>Craniata</taxon>
        <taxon>Vertebrata</taxon>
        <taxon>Euteleostomi</taxon>
        <taxon>Archelosauria</taxon>
        <taxon>Archosauria</taxon>
        <taxon>Dinosauria</taxon>
        <taxon>Saurischia</taxon>
        <taxon>Theropoda</taxon>
        <taxon>Coelurosauria</taxon>
        <taxon>Aves</taxon>
        <taxon>Neognathae</taxon>
        <taxon>Galloanserae</taxon>
        <taxon>Anseriformes</taxon>
        <taxon>Anatidae</taxon>
        <taxon>Anatinae</taxon>
        <taxon>Anas</taxon>
    </lineage>
</organism>
<proteinExistence type="predicted"/>
<protein>
    <submittedName>
        <fullName evidence="1">Uncharacterized protein</fullName>
    </submittedName>
</protein>
<keyword evidence="2" id="KW-1185">Reference proteome</keyword>
<accession>R0LSH2</accession>
<evidence type="ECO:0000313" key="2">
    <source>
        <dbReference type="Proteomes" id="UP000296049"/>
    </source>
</evidence>
<reference evidence="2" key="1">
    <citation type="journal article" date="2013" name="Nat. Genet.">
        <title>The duck genome and transcriptome provide insight into an avian influenza virus reservoir species.</title>
        <authorList>
            <person name="Huang Y."/>
            <person name="Li Y."/>
            <person name="Burt D.W."/>
            <person name="Chen H."/>
            <person name="Zhang Y."/>
            <person name="Qian W."/>
            <person name="Kim H."/>
            <person name="Gan S."/>
            <person name="Zhao Y."/>
            <person name="Li J."/>
            <person name="Yi K."/>
            <person name="Feng H."/>
            <person name="Zhu P."/>
            <person name="Li B."/>
            <person name="Liu Q."/>
            <person name="Fairley S."/>
            <person name="Magor K.E."/>
            <person name="Du Z."/>
            <person name="Hu X."/>
            <person name="Goodman L."/>
            <person name="Tafer H."/>
            <person name="Vignal A."/>
            <person name="Lee T."/>
            <person name="Kim K.W."/>
            <person name="Sheng Z."/>
            <person name="An Y."/>
            <person name="Searle S."/>
            <person name="Herrero J."/>
            <person name="Groenen M.A."/>
            <person name="Crooijmans R.P."/>
            <person name="Faraut T."/>
            <person name="Cai Q."/>
            <person name="Webster R.G."/>
            <person name="Aldridge J.R."/>
            <person name="Warren W.C."/>
            <person name="Bartschat S."/>
            <person name="Kehr S."/>
            <person name="Marz M."/>
            <person name="Stadler P.F."/>
            <person name="Smith J."/>
            <person name="Kraus R.H."/>
            <person name="Zhao Y."/>
            <person name="Ren L."/>
            <person name="Fei J."/>
            <person name="Morisson M."/>
            <person name="Kaiser P."/>
            <person name="Griffin D.K."/>
            <person name="Rao M."/>
            <person name="Pitel F."/>
            <person name="Wang J."/>
            <person name="Li N."/>
        </authorList>
    </citation>
    <scope>NUCLEOTIDE SEQUENCE [LARGE SCALE GENOMIC DNA]</scope>
</reference>
<evidence type="ECO:0000313" key="1">
    <source>
        <dbReference type="EMBL" id="EOB03333.1"/>
    </source>
</evidence>
<dbReference type="AlphaFoldDB" id="R0LSH2"/>
<name>R0LSH2_ANAPL</name>
<sequence>MQEEEVQGGKANHDLRRALFCLCQTGEILLSSNDNQELTLQQICVPGSHCAKHDCLFSTLAAQQTWHKHLALTWGWKQRAGAQPWHPLQHSELPAENKPRVSYQRTEILIFCCGKYITCQFLRMLQVQAPMAPTGGRTASILHQSATEALNSIRSYFLSPGSEFHTSRREFGWCSLSWTEGARVCQCASHREELRAASAECQMPQPEKKLVTNSPDATHMGAGRAQQLCQLLNKPSSLPAPLPPPPTHRAHKGCIAASHTSFSALKVQAN</sequence>
<dbReference type="EMBL" id="KB742873">
    <property type="protein sequence ID" value="EOB03333.1"/>
    <property type="molecule type" value="Genomic_DNA"/>
</dbReference>
<gene>
    <name evidence="1" type="ORF">Anapl_00687</name>
</gene>